<dbReference type="PANTHER" id="PTHR44229:SF4">
    <property type="entry name" value="15-HYDROXYPROSTAGLANDIN DEHYDROGENASE [NAD(+)]"/>
    <property type="match status" value="1"/>
</dbReference>
<dbReference type="Proteomes" id="UP000694844">
    <property type="component" value="Chromosome 4"/>
</dbReference>
<gene>
    <name evidence="24" type="primary">LOC111129563</name>
</gene>
<evidence type="ECO:0000256" key="7">
    <source>
        <dbReference type="ARBA" id="ARBA00042026"/>
    </source>
</evidence>
<comment type="catalytic activity">
    <reaction evidence="9">
        <text>prostaglandin E1 + NAD(+) = 15-oxoprostaglandin E1 + NADH + H(+)</text>
        <dbReference type="Rhea" id="RHEA:16477"/>
        <dbReference type="ChEBI" id="CHEBI:15378"/>
        <dbReference type="ChEBI" id="CHEBI:57397"/>
        <dbReference type="ChEBI" id="CHEBI:57401"/>
        <dbReference type="ChEBI" id="CHEBI:57540"/>
        <dbReference type="ChEBI" id="CHEBI:57945"/>
    </reaction>
    <physiologicalReaction direction="left-to-right" evidence="9">
        <dbReference type="Rhea" id="RHEA:16478"/>
    </physiologicalReaction>
</comment>
<evidence type="ECO:0000256" key="15">
    <source>
        <dbReference type="ARBA" id="ARBA00048393"/>
    </source>
</evidence>
<dbReference type="GO" id="GO:0016404">
    <property type="term" value="F:15-hydroxyprostaglandin dehydrogenase (NAD+) activity"/>
    <property type="evidence" value="ECO:0007669"/>
    <property type="project" value="UniProtKB-EC"/>
</dbReference>
<dbReference type="GO" id="GO:0047034">
    <property type="term" value="F:15-hydroxyicosatetraenoate dehydrogenase activity"/>
    <property type="evidence" value="ECO:0007669"/>
    <property type="project" value="UniProtKB-EC"/>
</dbReference>
<evidence type="ECO:0000256" key="14">
    <source>
        <dbReference type="ARBA" id="ARBA00048170"/>
    </source>
</evidence>
<evidence type="ECO:0000256" key="20">
    <source>
        <dbReference type="ARBA" id="ARBA00049151"/>
    </source>
</evidence>
<comment type="catalytic activity">
    <reaction evidence="19">
        <text>resolvin D2 + NAD(+) = 16-oxoresolvin D2 + NADH + H(+)</text>
        <dbReference type="Rhea" id="RHEA:53588"/>
        <dbReference type="ChEBI" id="CHEBI:15378"/>
        <dbReference type="ChEBI" id="CHEBI:57540"/>
        <dbReference type="ChEBI" id="CHEBI:57945"/>
        <dbReference type="ChEBI" id="CHEBI:133367"/>
        <dbReference type="ChEBI" id="CHEBI:137498"/>
    </reaction>
    <physiologicalReaction direction="left-to-right" evidence="19">
        <dbReference type="Rhea" id="RHEA:53589"/>
    </physiologicalReaction>
</comment>
<dbReference type="Pfam" id="PF00106">
    <property type="entry name" value="adh_short"/>
    <property type="match status" value="1"/>
</dbReference>
<dbReference type="InterPro" id="IPR002347">
    <property type="entry name" value="SDR_fam"/>
</dbReference>
<reference evidence="24" key="1">
    <citation type="submission" date="2025-08" db="UniProtKB">
        <authorList>
            <consortium name="RefSeq"/>
        </authorList>
    </citation>
    <scope>IDENTIFICATION</scope>
    <source>
        <tissue evidence="24">Whole sample</tissue>
    </source>
</reference>
<evidence type="ECO:0000256" key="22">
    <source>
        <dbReference type="RuleBase" id="RU000363"/>
    </source>
</evidence>
<comment type="catalytic activity">
    <reaction evidence="14">
        <text>resolvin D1 + NAD(+) = 17-oxoresolvin D1 + NADH + H(+)</text>
        <dbReference type="Rhea" id="RHEA:50128"/>
        <dbReference type="ChEBI" id="CHEBI:15378"/>
        <dbReference type="ChEBI" id="CHEBI:57540"/>
        <dbReference type="ChEBI" id="CHEBI:57945"/>
        <dbReference type="ChEBI" id="CHEBI:132079"/>
        <dbReference type="ChEBI" id="CHEBI:132081"/>
    </reaction>
    <physiologicalReaction direction="left-to-right" evidence="14">
        <dbReference type="Rhea" id="RHEA:50129"/>
    </physiologicalReaction>
</comment>
<evidence type="ECO:0000256" key="9">
    <source>
        <dbReference type="ARBA" id="ARBA00047325"/>
    </source>
</evidence>
<comment type="similarity">
    <text evidence="1 22">Belongs to the short-chain dehydrogenases/reductases (SDR) family.</text>
</comment>
<dbReference type="GO" id="GO:0005737">
    <property type="term" value="C:cytoplasm"/>
    <property type="evidence" value="ECO:0007669"/>
    <property type="project" value="TreeGrafter"/>
</dbReference>
<evidence type="ECO:0000256" key="3">
    <source>
        <dbReference type="ARBA" id="ARBA00038968"/>
    </source>
</evidence>
<dbReference type="OrthoDB" id="5840532at2759"/>
<evidence type="ECO:0000256" key="4">
    <source>
        <dbReference type="ARBA" id="ARBA00039060"/>
    </source>
</evidence>
<evidence type="ECO:0000256" key="2">
    <source>
        <dbReference type="ARBA" id="ARBA00023002"/>
    </source>
</evidence>
<dbReference type="SUPFAM" id="SSF51735">
    <property type="entry name" value="NAD(P)-binding Rossmann-fold domains"/>
    <property type="match status" value="1"/>
</dbReference>
<proteinExistence type="inferred from homology"/>
<evidence type="ECO:0000256" key="17">
    <source>
        <dbReference type="ARBA" id="ARBA00048611"/>
    </source>
</evidence>
<organism evidence="23 24">
    <name type="scientific">Crassostrea virginica</name>
    <name type="common">Eastern oyster</name>
    <dbReference type="NCBI Taxonomy" id="6565"/>
    <lineage>
        <taxon>Eukaryota</taxon>
        <taxon>Metazoa</taxon>
        <taxon>Spiralia</taxon>
        <taxon>Lophotrochozoa</taxon>
        <taxon>Mollusca</taxon>
        <taxon>Bivalvia</taxon>
        <taxon>Autobranchia</taxon>
        <taxon>Pteriomorphia</taxon>
        <taxon>Ostreida</taxon>
        <taxon>Ostreoidea</taxon>
        <taxon>Ostreidae</taxon>
        <taxon>Crassostrea</taxon>
    </lineage>
</organism>
<evidence type="ECO:0000256" key="1">
    <source>
        <dbReference type="ARBA" id="ARBA00006484"/>
    </source>
</evidence>
<evidence type="ECO:0000256" key="19">
    <source>
        <dbReference type="ARBA" id="ARBA00048921"/>
    </source>
</evidence>
<name>A0A8B8DW40_CRAVI</name>
<sequence>MWDSPLTTGRDRDISALGARQLGLWLGLGPCSIQLSRPGQNMCIRADILLGVSQCTKFDLIYMYQYCFMIPEPDQTKSFGVCGLVQRQPNCVTSYDTHDVFRRTKETFGRIDLVVNNAGIVHEVQWEKCIDINLNGTIRGTQLGLEYLRKDNGGNGGVILNMASLAGIFPVNYTPVYCASKHAVIGYTRSWALHPDAVNNGVRLFCLCPSFVDTDMIKMDDKSKYIGPDLAQSVLDKYGVMSIDKITQEFLKAIEDETNNGESITITMKGVNNIPSPRP</sequence>
<comment type="catalytic activity">
    <reaction evidence="20">
        <text>(15S)-hydroxy-(5Z,8Z,11Z,13E)-eicosatetraenoate + NAD(+) = 15-oxo-(5Z,8Z,11Z,13E)-eicosatetraenoate + NADH + H(+)</text>
        <dbReference type="Rhea" id="RHEA:23260"/>
        <dbReference type="ChEBI" id="CHEBI:15378"/>
        <dbReference type="ChEBI" id="CHEBI:57409"/>
        <dbReference type="ChEBI" id="CHEBI:57410"/>
        <dbReference type="ChEBI" id="CHEBI:57540"/>
        <dbReference type="ChEBI" id="CHEBI:57945"/>
        <dbReference type="EC" id="1.1.1.232"/>
    </reaction>
    <physiologicalReaction direction="left-to-right" evidence="20">
        <dbReference type="Rhea" id="RHEA:23261"/>
    </physiologicalReaction>
</comment>
<keyword evidence="2" id="KW-0560">Oxidoreductase</keyword>
<dbReference type="InterPro" id="IPR036291">
    <property type="entry name" value="NAD(P)-bd_dom_sf"/>
</dbReference>
<evidence type="ECO:0000256" key="21">
    <source>
        <dbReference type="ARBA" id="ARBA00049188"/>
    </source>
</evidence>
<dbReference type="RefSeq" id="XP_022331724.1">
    <property type="nucleotide sequence ID" value="XM_022476016.1"/>
</dbReference>
<dbReference type="PROSITE" id="PS00061">
    <property type="entry name" value="ADH_SHORT"/>
    <property type="match status" value="1"/>
</dbReference>
<evidence type="ECO:0000256" key="8">
    <source>
        <dbReference type="ARBA" id="ARBA00045705"/>
    </source>
</evidence>
<dbReference type="EC" id="1.1.1.232" evidence="4"/>
<comment type="catalytic activity">
    <reaction evidence="15">
        <text>resolvin D2 + NAD(+) = 7-oxoresolvin D2 + NADH + H(+)</text>
        <dbReference type="Rhea" id="RHEA:53584"/>
        <dbReference type="ChEBI" id="CHEBI:15378"/>
        <dbReference type="ChEBI" id="CHEBI:57540"/>
        <dbReference type="ChEBI" id="CHEBI:57945"/>
        <dbReference type="ChEBI" id="CHEBI:133367"/>
        <dbReference type="ChEBI" id="CHEBI:137497"/>
    </reaction>
    <physiologicalReaction direction="left-to-right" evidence="15">
        <dbReference type="Rhea" id="RHEA:53585"/>
    </physiologicalReaction>
</comment>
<comment type="catalytic activity">
    <reaction evidence="16">
        <text>lipoxin A4 + NAD(+) = 15-oxo-(5S,6R)-dihydroxy-(7E,9E,11Z,13E)-eicosatetraenoate + NADH + H(+)</text>
        <dbReference type="Rhea" id="RHEA:41572"/>
        <dbReference type="ChEBI" id="CHEBI:15378"/>
        <dbReference type="ChEBI" id="CHEBI:57540"/>
        <dbReference type="ChEBI" id="CHEBI:57945"/>
        <dbReference type="ChEBI" id="CHEBI:67026"/>
        <dbReference type="ChEBI" id="CHEBI:78311"/>
    </reaction>
    <physiologicalReaction direction="left-to-right" evidence="16">
        <dbReference type="Rhea" id="RHEA:41573"/>
    </physiologicalReaction>
</comment>
<evidence type="ECO:0000256" key="18">
    <source>
        <dbReference type="ARBA" id="ARBA00048739"/>
    </source>
</evidence>
<evidence type="ECO:0000313" key="23">
    <source>
        <dbReference type="Proteomes" id="UP000694844"/>
    </source>
</evidence>
<accession>A0A8B8DW40</accession>
<evidence type="ECO:0000256" key="5">
    <source>
        <dbReference type="ARBA" id="ARBA00040276"/>
    </source>
</evidence>
<comment type="catalytic activity">
    <reaction evidence="12">
        <text>15-oxo-(5S,6R)-dihydroxy-(7E,9E,11Z)-eicosatrienoate + NADH + H(+) = (5S,6R,15S)-trihydroxy-(7E,9E,11Z)-eicosatrienoate + NAD(+)</text>
        <dbReference type="Rhea" id="RHEA:41596"/>
        <dbReference type="ChEBI" id="CHEBI:15378"/>
        <dbReference type="ChEBI" id="CHEBI:57540"/>
        <dbReference type="ChEBI" id="CHEBI:57945"/>
        <dbReference type="ChEBI" id="CHEBI:78325"/>
        <dbReference type="ChEBI" id="CHEBI:78329"/>
    </reaction>
    <physiologicalReaction direction="left-to-right" evidence="12">
        <dbReference type="Rhea" id="RHEA:41597"/>
    </physiologicalReaction>
</comment>
<protein>
    <recommendedName>
        <fullName evidence="5">15-hydroxyprostaglandin dehydrogenase [NAD(+)]</fullName>
        <ecNumber evidence="3">1.1.1.141</ecNumber>
        <ecNumber evidence="4">1.1.1.232</ecNumber>
    </recommendedName>
    <alternativeName>
        <fullName evidence="7">Eicosanoid/docosanoid dehydrogenase [NAD(+)]</fullName>
    </alternativeName>
    <alternativeName>
        <fullName evidence="6">Prostaglandin dehydrogenase 1</fullName>
    </alternativeName>
</protein>
<evidence type="ECO:0000256" key="10">
    <source>
        <dbReference type="ARBA" id="ARBA00047672"/>
    </source>
</evidence>
<dbReference type="EC" id="1.1.1.141" evidence="3"/>
<comment type="catalytic activity">
    <reaction evidence="13">
        <text>(11R)-hydroxy-(5Z,8Z,12E,14Z)-eicosatetraenoate + NAD(+) = 11-oxo-(5Z,8Z,12E,14Z)-eicosatetraenoate + NADH + H(+)</text>
        <dbReference type="Rhea" id="RHEA:48640"/>
        <dbReference type="ChEBI" id="CHEBI:15378"/>
        <dbReference type="ChEBI" id="CHEBI:57540"/>
        <dbReference type="ChEBI" id="CHEBI:57945"/>
        <dbReference type="ChEBI" id="CHEBI:78836"/>
        <dbReference type="ChEBI" id="CHEBI:90697"/>
    </reaction>
    <physiologicalReaction direction="left-to-right" evidence="13">
        <dbReference type="Rhea" id="RHEA:48641"/>
    </physiologicalReaction>
</comment>
<dbReference type="Gene3D" id="3.40.50.720">
    <property type="entry name" value="NAD(P)-binding Rossmann-like Domain"/>
    <property type="match status" value="1"/>
</dbReference>
<comment type="function">
    <text evidence="8">Catalyzes the NAD-dependent dehydrogenation (oxidation) of a broad array of hydroxylated polyunsaturated fatty acids (mainly eicosanoids and docosanoids, including prostaglandins, lipoxins and resolvins), yielding their corresponding keto (oxo) metabolites. Decreases the levels of the pro-proliferative prostaglandins such as prostaglandin E2 (whose activity is increased in cancer because of an increase in the expression of cyclooxygenase 2) and generates oxo-fatty acid products that can profoundly influence cell function by abrogating pro-inflammatory cytokine expression. Converts resolvins E1, D1 and D2 to their oxo products, which represents a mode of resolvin inactivation. Resolvin E1 plays important roles during the resolution phase of acute inflammation, while resolvins D1 and D2 have a unique role in obesity-induced adipose inflammation.</text>
</comment>
<evidence type="ECO:0000256" key="13">
    <source>
        <dbReference type="ARBA" id="ARBA00048144"/>
    </source>
</evidence>
<evidence type="ECO:0000256" key="12">
    <source>
        <dbReference type="ARBA" id="ARBA00048140"/>
    </source>
</evidence>
<comment type="catalytic activity">
    <reaction evidence="10">
        <text>resolvin D1 + NAD(+) = 8-oxoresolvin D1 + NADH + H(+)</text>
        <dbReference type="Rhea" id="RHEA:50124"/>
        <dbReference type="ChEBI" id="CHEBI:15378"/>
        <dbReference type="ChEBI" id="CHEBI:57540"/>
        <dbReference type="ChEBI" id="CHEBI:57945"/>
        <dbReference type="ChEBI" id="CHEBI:132079"/>
        <dbReference type="ChEBI" id="CHEBI:132080"/>
    </reaction>
    <physiologicalReaction direction="left-to-right" evidence="10">
        <dbReference type="Rhea" id="RHEA:50125"/>
    </physiologicalReaction>
</comment>
<dbReference type="KEGG" id="cvn:111129563"/>
<comment type="catalytic activity">
    <reaction evidence="21">
        <text>resolvin E1 + NAD(+) = 18-oxo-resolvin E1 + NADH + H(+)</text>
        <dbReference type="Rhea" id="RHEA:49244"/>
        <dbReference type="ChEBI" id="CHEBI:15378"/>
        <dbReference type="ChEBI" id="CHEBI:57540"/>
        <dbReference type="ChEBI" id="CHEBI:57945"/>
        <dbReference type="ChEBI" id="CHEBI:91000"/>
        <dbReference type="ChEBI" id="CHEBI:91001"/>
    </reaction>
    <physiologicalReaction direction="left-to-right" evidence="21">
        <dbReference type="Rhea" id="RHEA:49245"/>
    </physiologicalReaction>
</comment>
<evidence type="ECO:0000256" key="16">
    <source>
        <dbReference type="ARBA" id="ARBA00048535"/>
    </source>
</evidence>
<comment type="catalytic activity">
    <reaction evidence="17">
        <text>prostaglandin A1 + NAD(+) = 15-oxo-prostaglandin A1 + NADH + H(+)</text>
        <dbReference type="Rhea" id="RHEA:41263"/>
        <dbReference type="ChEBI" id="CHEBI:15378"/>
        <dbReference type="ChEBI" id="CHEBI:57398"/>
        <dbReference type="ChEBI" id="CHEBI:57540"/>
        <dbReference type="ChEBI" id="CHEBI:57945"/>
        <dbReference type="ChEBI" id="CHEBI:85072"/>
    </reaction>
    <physiologicalReaction direction="left-to-right" evidence="17">
        <dbReference type="Rhea" id="RHEA:41264"/>
    </physiologicalReaction>
</comment>
<comment type="catalytic activity">
    <reaction evidence="11">
        <text>14-hydroxy-(4Z,7Z,10Z,12E,16Z,19Z)-docosahexaenoate + NAD(+) = 14-oxo-(4Z,7Z,10Z,12E,16Z,19Z)-docosahexaenoate + NADH + H(+)</text>
        <dbReference type="Rhea" id="RHEA:48952"/>
        <dbReference type="ChEBI" id="CHEBI:15378"/>
        <dbReference type="ChEBI" id="CHEBI:57540"/>
        <dbReference type="ChEBI" id="CHEBI:57945"/>
        <dbReference type="ChEBI" id="CHEBI:90866"/>
        <dbReference type="ChEBI" id="CHEBI:90867"/>
    </reaction>
    <physiologicalReaction direction="left-to-right" evidence="11">
        <dbReference type="Rhea" id="RHEA:48953"/>
    </physiologicalReaction>
</comment>
<evidence type="ECO:0000256" key="6">
    <source>
        <dbReference type="ARBA" id="ARBA00041812"/>
    </source>
</evidence>
<dbReference type="GeneID" id="111129563"/>
<comment type="catalytic activity">
    <reaction evidence="18">
        <text>prostaglandin E2 + NAD(+) = 15-oxoprostaglandin E2 + NADH + H(+)</text>
        <dbReference type="Rhea" id="RHEA:11876"/>
        <dbReference type="ChEBI" id="CHEBI:15378"/>
        <dbReference type="ChEBI" id="CHEBI:57400"/>
        <dbReference type="ChEBI" id="CHEBI:57540"/>
        <dbReference type="ChEBI" id="CHEBI:57945"/>
        <dbReference type="ChEBI" id="CHEBI:606564"/>
        <dbReference type="EC" id="1.1.1.141"/>
    </reaction>
    <physiologicalReaction direction="left-to-right" evidence="18">
        <dbReference type="Rhea" id="RHEA:11877"/>
    </physiologicalReaction>
</comment>
<evidence type="ECO:0000313" key="24">
    <source>
        <dbReference type="RefSeq" id="XP_022331724.1"/>
    </source>
</evidence>
<evidence type="ECO:0000256" key="11">
    <source>
        <dbReference type="ARBA" id="ARBA00048008"/>
    </source>
</evidence>
<dbReference type="PRINTS" id="PR00080">
    <property type="entry name" value="SDRFAMILY"/>
</dbReference>
<dbReference type="PRINTS" id="PR01167">
    <property type="entry name" value="INSADHFAMILY"/>
</dbReference>
<dbReference type="PANTHER" id="PTHR44229">
    <property type="entry name" value="15-HYDROXYPROSTAGLANDIN DEHYDROGENASE [NAD(+)]"/>
    <property type="match status" value="1"/>
</dbReference>
<dbReference type="AlphaFoldDB" id="A0A8B8DW40"/>
<keyword evidence="23" id="KW-1185">Reference proteome</keyword>
<dbReference type="InterPro" id="IPR020904">
    <property type="entry name" value="Sc_DH/Rdtase_CS"/>
</dbReference>